<keyword evidence="8" id="KW-1185">Reference proteome</keyword>
<protein>
    <recommendedName>
        <fullName evidence="6">Nematode cuticle collagen N-terminal domain-containing protein</fullName>
    </recommendedName>
</protein>
<keyword evidence="5" id="KW-1133">Transmembrane helix</keyword>
<feature type="compositionally biased region" description="Pro residues" evidence="4">
    <location>
        <begin position="211"/>
        <end position="220"/>
    </location>
</feature>
<dbReference type="AlphaFoldDB" id="A0AA36DBY9"/>
<keyword evidence="5" id="KW-0812">Transmembrane</keyword>
<feature type="non-terminal residue" evidence="7">
    <location>
        <position position="287"/>
    </location>
</feature>
<comment type="subunit">
    <text evidence="1">Collagen polypeptide chains are complexed within the cuticle by disulfide bonds and other types of covalent cross-links.</text>
</comment>
<feature type="domain" description="Nematode cuticle collagen N-terminal" evidence="6">
    <location>
        <begin position="16"/>
        <end position="68"/>
    </location>
</feature>
<feature type="transmembrane region" description="Helical" evidence="5">
    <location>
        <begin position="17"/>
        <end position="40"/>
    </location>
</feature>
<dbReference type="EMBL" id="CATQJA010002665">
    <property type="protein sequence ID" value="CAJ0583455.1"/>
    <property type="molecule type" value="Genomic_DNA"/>
</dbReference>
<evidence type="ECO:0000256" key="2">
    <source>
        <dbReference type="ARBA" id="ARBA00022737"/>
    </source>
</evidence>
<feature type="compositionally biased region" description="Pro residues" evidence="4">
    <location>
        <begin position="278"/>
        <end position="287"/>
    </location>
</feature>
<evidence type="ECO:0000256" key="5">
    <source>
        <dbReference type="SAM" id="Phobius"/>
    </source>
</evidence>
<evidence type="ECO:0000256" key="3">
    <source>
        <dbReference type="ARBA" id="ARBA00023157"/>
    </source>
</evidence>
<dbReference type="InterPro" id="IPR002486">
    <property type="entry name" value="Col_cuticle_N"/>
</dbReference>
<sequence>MTDEKRLLLEAQQLRRVAFIGVSISTVATLLCMVSVPMFYNYLQQMQSMMQGEVNFCKLRSSNIWREVTRTQVLASVNGVVRSRRQAGYESAGVEGTHHAASSGGGGDGCCGCGVSAQGPPAHLGLMDWMERMVNLERTAIMALTALKPPLHRTMTSASIALMAHQDPLEKLDPKDHPAAMVNPERMRMVVYVARQAHQALLDPVSEVPGPEGPPGPPGSPGEAGPDGPKGGDGKPGSAGSPGEAGPPGGNGSDGKPGGPGENGPDGNRGDSGGCDHCPPPRTAPGY</sequence>
<dbReference type="Pfam" id="PF01484">
    <property type="entry name" value="Col_cuticle_N"/>
    <property type="match status" value="1"/>
</dbReference>
<dbReference type="GO" id="GO:0042302">
    <property type="term" value="F:structural constituent of cuticle"/>
    <property type="evidence" value="ECO:0007669"/>
    <property type="project" value="InterPro"/>
</dbReference>
<evidence type="ECO:0000313" key="7">
    <source>
        <dbReference type="EMBL" id="CAJ0583455.1"/>
    </source>
</evidence>
<feature type="region of interest" description="Disordered" evidence="4">
    <location>
        <begin position="204"/>
        <end position="287"/>
    </location>
</feature>
<dbReference type="Proteomes" id="UP001177023">
    <property type="component" value="Unassembled WGS sequence"/>
</dbReference>
<evidence type="ECO:0000313" key="8">
    <source>
        <dbReference type="Proteomes" id="UP001177023"/>
    </source>
</evidence>
<dbReference type="PANTHER" id="PTHR24637">
    <property type="entry name" value="COLLAGEN"/>
    <property type="match status" value="1"/>
</dbReference>
<evidence type="ECO:0000259" key="6">
    <source>
        <dbReference type="SMART" id="SM01088"/>
    </source>
</evidence>
<organism evidence="7 8">
    <name type="scientific">Mesorhabditis spiculigera</name>
    <dbReference type="NCBI Taxonomy" id="96644"/>
    <lineage>
        <taxon>Eukaryota</taxon>
        <taxon>Metazoa</taxon>
        <taxon>Ecdysozoa</taxon>
        <taxon>Nematoda</taxon>
        <taxon>Chromadorea</taxon>
        <taxon>Rhabditida</taxon>
        <taxon>Rhabditina</taxon>
        <taxon>Rhabditomorpha</taxon>
        <taxon>Rhabditoidea</taxon>
        <taxon>Rhabditidae</taxon>
        <taxon>Mesorhabditinae</taxon>
        <taxon>Mesorhabditis</taxon>
    </lineage>
</organism>
<keyword evidence="3" id="KW-1015">Disulfide bond</keyword>
<keyword evidence="2" id="KW-0677">Repeat</keyword>
<proteinExistence type="predicted"/>
<feature type="compositionally biased region" description="Gly residues" evidence="4">
    <location>
        <begin position="246"/>
        <end position="264"/>
    </location>
</feature>
<keyword evidence="5" id="KW-0472">Membrane</keyword>
<accession>A0AA36DBY9</accession>
<dbReference type="PANTHER" id="PTHR24637:SF310">
    <property type="entry name" value="NEMATODE CUTICLE COLLAGEN N-TERMINAL DOMAIN-CONTAINING PROTEIN"/>
    <property type="match status" value="1"/>
</dbReference>
<name>A0AA36DBY9_9BILA</name>
<comment type="caution">
    <text evidence="7">The sequence shown here is derived from an EMBL/GenBank/DDBJ whole genome shotgun (WGS) entry which is preliminary data.</text>
</comment>
<feature type="compositionally biased region" description="Gly residues" evidence="4">
    <location>
        <begin position="228"/>
        <end position="237"/>
    </location>
</feature>
<gene>
    <name evidence="7" type="ORF">MSPICULIGERA_LOCUS21535</name>
</gene>
<dbReference type="SMART" id="SM01088">
    <property type="entry name" value="Col_cuticle_N"/>
    <property type="match status" value="1"/>
</dbReference>
<evidence type="ECO:0000256" key="1">
    <source>
        <dbReference type="ARBA" id="ARBA00011518"/>
    </source>
</evidence>
<reference evidence="7" key="1">
    <citation type="submission" date="2023-06" db="EMBL/GenBank/DDBJ databases">
        <authorList>
            <person name="Delattre M."/>
        </authorList>
    </citation>
    <scope>NUCLEOTIDE SEQUENCE</scope>
    <source>
        <strain evidence="7">AF72</strain>
    </source>
</reference>
<evidence type="ECO:0000256" key="4">
    <source>
        <dbReference type="SAM" id="MobiDB-lite"/>
    </source>
</evidence>